<dbReference type="InterPro" id="IPR029016">
    <property type="entry name" value="GAF-like_dom_sf"/>
</dbReference>
<dbReference type="CDD" id="cd01949">
    <property type="entry name" value="GGDEF"/>
    <property type="match status" value="1"/>
</dbReference>
<dbReference type="InterPro" id="IPR043128">
    <property type="entry name" value="Rev_trsase/Diguanyl_cyclase"/>
</dbReference>
<dbReference type="EMBL" id="SGBC01000002">
    <property type="protein sequence ID" value="RZD16561.1"/>
    <property type="molecule type" value="Genomic_DNA"/>
</dbReference>
<dbReference type="Gene3D" id="3.30.450.40">
    <property type="match status" value="1"/>
</dbReference>
<dbReference type="SMART" id="SM00086">
    <property type="entry name" value="PAC"/>
    <property type="match status" value="1"/>
</dbReference>
<dbReference type="SUPFAM" id="SSF55785">
    <property type="entry name" value="PYP-like sensor domain (PAS domain)"/>
    <property type="match status" value="2"/>
</dbReference>
<dbReference type="GO" id="GO:0052621">
    <property type="term" value="F:diguanylate cyclase activity"/>
    <property type="evidence" value="ECO:0007669"/>
    <property type="project" value="TreeGrafter"/>
</dbReference>
<feature type="domain" description="PAS" evidence="1">
    <location>
        <begin position="9"/>
        <end position="84"/>
    </location>
</feature>
<feature type="domain" description="PAC" evidence="2">
    <location>
        <begin position="82"/>
        <end position="132"/>
    </location>
</feature>
<dbReference type="InterPro" id="IPR001610">
    <property type="entry name" value="PAC"/>
</dbReference>
<dbReference type="PROSITE" id="PS50113">
    <property type="entry name" value="PAC"/>
    <property type="match status" value="1"/>
</dbReference>
<dbReference type="Gene3D" id="3.30.450.20">
    <property type="entry name" value="PAS domain"/>
    <property type="match status" value="2"/>
</dbReference>
<evidence type="ECO:0000313" key="4">
    <source>
        <dbReference type="EMBL" id="RZD16561.1"/>
    </source>
</evidence>
<dbReference type="Pfam" id="PF13185">
    <property type="entry name" value="GAF_2"/>
    <property type="match status" value="1"/>
</dbReference>
<dbReference type="SMART" id="SM00091">
    <property type="entry name" value="PAS"/>
    <property type="match status" value="2"/>
</dbReference>
<dbReference type="Gene3D" id="3.30.70.270">
    <property type="match status" value="1"/>
</dbReference>
<dbReference type="InterPro" id="IPR000160">
    <property type="entry name" value="GGDEF_dom"/>
</dbReference>
<evidence type="ECO:0000259" key="3">
    <source>
        <dbReference type="PROSITE" id="PS50887"/>
    </source>
</evidence>
<dbReference type="InterPro" id="IPR000014">
    <property type="entry name" value="PAS"/>
</dbReference>
<dbReference type="AlphaFoldDB" id="A0A519BH15"/>
<dbReference type="SMART" id="SM00267">
    <property type="entry name" value="GGDEF"/>
    <property type="match status" value="1"/>
</dbReference>
<feature type="domain" description="GGDEF" evidence="3">
    <location>
        <begin position="476"/>
        <end position="605"/>
    </location>
</feature>
<dbReference type="PANTHER" id="PTHR45138">
    <property type="entry name" value="REGULATORY COMPONENTS OF SENSORY TRANSDUCTION SYSTEM"/>
    <property type="match status" value="1"/>
</dbReference>
<dbReference type="Proteomes" id="UP000316562">
    <property type="component" value="Unassembled WGS sequence"/>
</dbReference>
<protein>
    <submittedName>
        <fullName evidence="4">Diguanylate cyclase</fullName>
    </submittedName>
</protein>
<dbReference type="PROSITE" id="PS50112">
    <property type="entry name" value="PAS"/>
    <property type="match status" value="1"/>
</dbReference>
<dbReference type="PROSITE" id="PS50887">
    <property type="entry name" value="GGDEF"/>
    <property type="match status" value="1"/>
</dbReference>
<dbReference type="InterPro" id="IPR035965">
    <property type="entry name" value="PAS-like_dom_sf"/>
</dbReference>
<dbReference type="SUPFAM" id="SSF55781">
    <property type="entry name" value="GAF domain-like"/>
    <property type="match status" value="1"/>
</dbReference>
<evidence type="ECO:0000313" key="5">
    <source>
        <dbReference type="Proteomes" id="UP000316562"/>
    </source>
</evidence>
<dbReference type="Pfam" id="PF00990">
    <property type="entry name" value="GGDEF"/>
    <property type="match status" value="1"/>
</dbReference>
<dbReference type="CDD" id="cd00130">
    <property type="entry name" value="PAS"/>
    <property type="match status" value="1"/>
</dbReference>
<accession>A0A519BH15</accession>
<dbReference type="Pfam" id="PF13188">
    <property type="entry name" value="PAS_8"/>
    <property type="match status" value="1"/>
</dbReference>
<dbReference type="SUPFAM" id="SSF55073">
    <property type="entry name" value="Nucleotide cyclase"/>
    <property type="match status" value="1"/>
</dbReference>
<gene>
    <name evidence="4" type="ORF">EVJ46_06010</name>
</gene>
<dbReference type="NCBIfam" id="TIGR00254">
    <property type="entry name" value="GGDEF"/>
    <property type="match status" value="1"/>
</dbReference>
<dbReference type="InterPro" id="IPR000700">
    <property type="entry name" value="PAS-assoc_C"/>
</dbReference>
<dbReference type="InterPro" id="IPR029787">
    <property type="entry name" value="Nucleotide_cyclase"/>
</dbReference>
<dbReference type="Pfam" id="PF13426">
    <property type="entry name" value="PAS_9"/>
    <property type="match status" value="1"/>
</dbReference>
<dbReference type="PANTHER" id="PTHR45138:SF9">
    <property type="entry name" value="DIGUANYLATE CYCLASE DGCM-RELATED"/>
    <property type="match status" value="1"/>
</dbReference>
<dbReference type="InterPro" id="IPR050469">
    <property type="entry name" value="Diguanylate_Cyclase"/>
</dbReference>
<dbReference type="NCBIfam" id="TIGR00229">
    <property type="entry name" value="sensory_box"/>
    <property type="match status" value="2"/>
</dbReference>
<dbReference type="FunFam" id="3.30.70.270:FF:000001">
    <property type="entry name" value="Diguanylate cyclase domain protein"/>
    <property type="match status" value="1"/>
</dbReference>
<evidence type="ECO:0000259" key="1">
    <source>
        <dbReference type="PROSITE" id="PS50112"/>
    </source>
</evidence>
<dbReference type="InterPro" id="IPR003018">
    <property type="entry name" value="GAF"/>
</dbReference>
<name>A0A519BH15_ACIG2</name>
<reference evidence="4 5" key="1">
    <citation type="journal article" date="2019" name="ISME J.">
        <title>Insights into ecological role of a new deltaproteobacterial order Candidatus Acidulodesulfobacterales by metagenomics and metatranscriptomics.</title>
        <authorList>
            <person name="Tan S."/>
            <person name="Liu J."/>
            <person name="Fang Y."/>
            <person name="Hedlund B.P."/>
            <person name="Lian Z.H."/>
            <person name="Huang L.Y."/>
            <person name="Li J.T."/>
            <person name="Huang L.N."/>
            <person name="Li W.J."/>
            <person name="Jiang H.C."/>
            <person name="Dong H.L."/>
            <person name="Shu W.S."/>
        </authorList>
    </citation>
    <scope>NUCLEOTIDE SEQUENCE [LARGE SCALE GENOMIC DNA]</scope>
    <source>
        <strain evidence="4">AP2</strain>
    </source>
</reference>
<sequence>MPPEIIINAESRLKIFFDKLPVPLLIIDVETGLIMDANEKAEIFYGYAKDEFQRMTIAAINPFIPADDLAAFRAKALSEGYNQAIFKHKRKDGSIKNVEANISLILYNNKHYILSVITDITERVQAQERARRLYDFNAALAKINEFVADSKDENEMFKSICESAVKLGNLKLAYIAKPDESGRLQFPASAGETGYLDDVFISVNPDIPEGQGTSGKTWRKQKSYYIQSFASASFLSLWKERAERFGIKSTANLPIFRNGEIWALFGIYHNEENIFDDDLKILLEETAKNISRGLGRIDAYKNELKLRNALEQERDLFKILIENIHSGIALYNQEKFIYVNSAILDLFHYSKEKFLNLNVNDFFRIKEDNLYYSNTPIFKPYFNKEFSSRFIYQYLDGGKIHYIDLFRTAITYNNEQTGLAIFADVTDQILKEQHILIEREEYKELSEIDALTGINNRRSFDNKLAELLNAALRYNRPLSLIMFDIDHFKNINDTYGHETGDFILKELSALVKENLRSADFFARYGGEEFMIISPETFISTAKELTERLRLKIEKHNFNIGDSITCSFGITDIEQNDTSKSIVYRVDAALYNAKETGRNKVCIDDVSC</sequence>
<evidence type="ECO:0000259" key="2">
    <source>
        <dbReference type="PROSITE" id="PS50113"/>
    </source>
</evidence>
<comment type="caution">
    <text evidence="4">The sequence shown here is derived from an EMBL/GenBank/DDBJ whole genome shotgun (WGS) entry which is preliminary data.</text>
</comment>
<organism evidence="4 5">
    <name type="scientific">Acididesulfobacter guangdongensis</name>
    <dbReference type="NCBI Taxonomy" id="2597225"/>
    <lineage>
        <taxon>Bacteria</taxon>
        <taxon>Deltaproteobacteria</taxon>
        <taxon>Candidatus Acidulodesulfobacterales</taxon>
        <taxon>Candidatus Acididesulfobacter</taxon>
    </lineage>
</organism>
<proteinExistence type="predicted"/>